<keyword evidence="2" id="KW-1185">Reference proteome</keyword>
<protein>
    <submittedName>
        <fullName evidence="1">Uncharacterized protein</fullName>
    </submittedName>
</protein>
<proteinExistence type="predicted"/>
<evidence type="ECO:0000313" key="1">
    <source>
        <dbReference type="EMBL" id="VDK69463.1"/>
    </source>
</evidence>
<dbReference type="Proteomes" id="UP000281553">
    <property type="component" value="Unassembled WGS sequence"/>
</dbReference>
<name>A0A3P6SIJ7_DIBLA</name>
<dbReference type="AlphaFoldDB" id="A0A3P6SIJ7"/>
<evidence type="ECO:0000313" key="2">
    <source>
        <dbReference type="Proteomes" id="UP000281553"/>
    </source>
</evidence>
<sequence length="949" mass="104475">MPSSAAAGQVLGCIPAIDQDLCSTADTDLQDCQAVGYALEALSGPLALFTVDPDACILRTRAPLKDARFDKPIAEVRLIARNRRIFMEDFGEAKVAIWLINDTKSADVRGSKKCSLGNMKTYSEVLFLGLANKVKVNICLARKGEMDLTVNLRCPLGNGLPQGIARYHDKENVGSNLVFRENQLWSTQVTEKQAVVQIKKLHVKATGNTKENKLTLLFYCYVNFTGVAPKNAVFTEALIKTDFGEANVSKKWTGQEHFLSHKLLHDRIYLEDSTKVIYANVDPMFEFRLLLTKAAKYVTKTVKFSIIYGLPTTGAVDNLSTQIVRIISEFPSDFSGNSLQLRFESPLFHQGLFMSHFFYVACTRPVTNAEFGNPKRVLGHGSITILLGKLNVSANDSLKGECEWKAYLTVNQSSSCGEPIKLFMLGKNHPLVGETTFNVQCSDQVSIVDGPTKISITGPEHVPLNDTAIFTIEVTNISSPDANYTLSCESDPELPMALNPSYPEGSIFAYPNPYFSRDLCDPRLLLGRIVIPSMPEETKDVIFIDYQLNLLGGQAKTPIHAGQPLIVAVRAILPGKSATFLNLSISVWPASGMTLSMPFSDVSSEALISHHANMQCSRIINTANSATAIFTPGVLLNPSSGREWIIFNVILRPTLASARVPKSQPINIDIDAAESGQQPYSVSRKIWLQREGHFSFNYTSSKPDLELTPKCVFPISLLNGEIKQFSYELRIDVYAYIDWLSIAVETDPHDFHEEPITLLTLHTQRGGNLVGLEPESSEANAFSRLDTFQTSALEQVIGPVANFGYYYKRGLVPPPNADIIQIDIEVQGSYSNPNISGSTVGATLTVNADGVLIQKKISFLLTPSASDDLRVNTRANVDKHTDEHGEKSIMCKIEAELAETSKKQCQQMNLWLLHGELLNFTANALANSYSIEQKERGIIGRGVTLLAVS</sequence>
<reference evidence="1 2" key="1">
    <citation type="submission" date="2018-11" db="EMBL/GenBank/DDBJ databases">
        <authorList>
            <consortium name="Pathogen Informatics"/>
        </authorList>
    </citation>
    <scope>NUCLEOTIDE SEQUENCE [LARGE SCALE GENOMIC DNA]</scope>
</reference>
<organism evidence="1 2">
    <name type="scientific">Dibothriocephalus latus</name>
    <name type="common">Fish tapeworm</name>
    <name type="synonym">Diphyllobothrium latum</name>
    <dbReference type="NCBI Taxonomy" id="60516"/>
    <lineage>
        <taxon>Eukaryota</taxon>
        <taxon>Metazoa</taxon>
        <taxon>Spiralia</taxon>
        <taxon>Lophotrochozoa</taxon>
        <taxon>Platyhelminthes</taxon>
        <taxon>Cestoda</taxon>
        <taxon>Eucestoda</taxon>
        <taxon>Diphyllobothriidea</taxon>
        <taxon>Diphyllobothriidae</taxon>
        <taxon>Dibothriocephalus</taxon>
    </lineage>
</organism>
<gene>
    <name evidence="1" type="ORF">DILT_LOCUS2157</name>
</gene>
<accession>A0A3P6SIJ7</accession>
<dbReference type="EMBL" id="UYRU01041747">
    <property type="protein sequence ID" value="VDK69463.1"/>
    <property type="molecule type" value="Genomic_DNA"/>
</dbReference>